<dbReference type="GO" id="GO:0003841">
    <property type="term" value="F:1-acylglycerol-3-phosphate O-acyltransferase activity"/>
    <property type="evidence" value="ECO:0007669"/>
    <property type="project" value="TreeGrafter"/>
</dbReference>
<dbReference type="GO" id="GO:0006654">
    <property type="term" value="P:phosphatidic acid biosynthetic process"/>
    <property type="evidence" value="ECO:0007669"/>
    <property type="project" value="TreeGrafter"/>
</dbReference>
<dbReference type="PANTHER" id="PTHR10434">
    <property type="entry name" value="1-ACYL-SN-GLYCEROL-3-PHOSPHATE ACYLTRANSFERASE"/>
    <property type="match status" value="1"/>
</dbReference>
<proteinExistence type="predicted"/>
<evidence type="ECO:0000256" key="2">
    <source>
        <dbReference type="ARBA" id="ARBA00023315"/>
    </source>
</evidence>
<evidence type="ECO:0000256" key="1">
    <source>
        <dbReference type="ARBA" id="ARBA00022679"/>
    </source>
</evidence>
<feature type="region of interest" description="Disordered" evidence="3">
    <location>
        <begin position="98"/>
        <end position="120"/>
    </location>
</feature>
<dbReference type="SUPFAM" id="SSF69593">
    <property type="entry name" value="Glycerol-3-phosphate (1)-acyltransferase"/>
    <property type="match status" value="1"/>
</dbReference>
<evidence type="ECO:0000313" key="6">
    <source>
        <dbReference type="Proteomes" id="UP000313988"/>
    </source>
</evidence>
<reference evidence="5 6" key="1">
    <citation type="submission" date="2019-06" db="EMBL/GenBank/DDBJ databases">
        <title>Genome sequence of Deinococcus radiopugnans ATCC 19172.</title>
        <authorList>
            <person name="Maclea K.S."/>
            <person name="Maynard C.R."/>
        </authorList>
    </citation>
    <scope>NUCLEOTIDE SEQUENCE [LARGE SCALE GENOMIC DNA]</scope>
    <source>
        <strain evidence="5 6">ATCC 19172</strain>
    </source>
</reference>
<keyword evidence="1 5" id="KW-0808">Transferase</keyword>
<evidence type="ECO:0000256" key="3">
    <source>
        <dbReference type="SAM" id="MobiDB-lite"/>
    </source>
</evidence>
<feature type="domain" description="Phospholipid/glycerol acyltransferase" evidence="4">
    <location>
        <begin position="199"/>
        <end position="311"/>
    </location>
</feature>
<dbReference type="CDD" id="cd07989">
    <property type="entry name" value="LPLAT_AGPAT-like"/>
    <property type="match status" value="1"/>
</dbReference>
<dbReference type="PANTHER" id="PTHR10434:SF11">
    <property type="entry name" value="1-ACYL-SN-GLYCEROL-3-PHOSPHATE ACYLTRANSFERASE"/>
    <property type="match status" value="1"/>
</dbReference>
<protein>
    <submittedName>
        <fullName evidence="5">1-acyl-sn-glycerol-3-phosphate acyltransferase</fullName>
    </submittedName>
</protein>
<feature type="region of interest" description="Disordered" evidence="3">
    <location>
        <begin position="1"/>
        <end position="26"/>
    </location>
</feature>
<dbReference type="Proteomes" id="UP000313988">
    <property type="component" value="Unassembled WGS sequence"/>
</dbReference>
<comment type="caution">
    <text evidence="5">The sequence shown here is derived from an EMBL/GenBank/DDBJ whole genome shotgun (WGS) entry which is preliminary data.</text>
</comment>
<dbReference type="EMBL" id="VDMO01000001">
    <property type="protein sequence ID" value="TNM73118.1"/>
    <property type="molecule type" value="Genomic_DNA"/>
</dbReference>
<dbReference type="Pfam" id="PF01553">
    <property type="entry name" value="Acyltransferase"/>
    <property type="match status" value="1"/>
</dbReference>
<sequence length="411" mass="44955">MVGDLGTGRPVRGPAAARKARGEPHVAPARILSDDCSLHSGSARRAPIRRPCLRRQWFWRTPRRAAPVVRPPVQKVQSAVLSGCPAARRSPPRIVRRSPLAPARLPPPTGVRLTPPPTPQPGEAVRLRFAPEGRAARLRFALQGRPLVWSALRRAERVSADLNVQERFHLQQEISRQVLGHLGVQLDVRGLENIGPGPYLIAPLHEGIADVLCLLQLPLPMRFVARREIFGWPSVGAAITRLGHLPIDPEHLLGGFRDLWRGTSAILGGGESVVVFPQGTVVGIQADFQRGVFEVARRVGAAILPVALSGTHRIWEHPFAPTLRYGQPVALTVLPPISARTLQTAHLDTLRVQTRQAVKAAALAPGLPPPRFFDPDRDGYWDGFRLVIDPDFSTLAARMERHRAALLTGTA</sequence>
<dbReference type="SMART" id="SM00563">
    <property type="entry name" value="PlsC"/>
    <property type="match status" value="1"/>
</dbReference>
<organism evidence="5 6">
    <name type="scientific">Deinococcus radiopugnans ATCC 19172</name>
    <dbReference type="NCBI Taxonomy" id="585398"/>
    <lineage>
        <taxon>Bacteria</taxon>
        <taxon>Thermotogati</taxon>
        <taxon>Deinococcota</taxon>
        <taxon>Deinococci</taxon>
        <taxon>Deinococcales</taxon>
        <taxon>Deinococcaceae</taxon>
        <taxon>Deinococcus</taxon>
    </lineage>
</organism>
<accession>A0A5C4YBE1</accession>
<dbReference type="OrthoDB" id="9803035at2"/>
<evidence type="ECO:0000313" key="5">
    <source>
        <dbReference type="EMBL" id="TNM73118.1"/>
    </source>
</evidence>
<dbReference type="InterPro" id="IPR002123">
    <property type="entry name" value="Plipid/glycerol_acylTrfase"/>
</dbReference>
<keyword evidence="2 5" id="KW-0012">Acyltransferase</keyword>
<dbReference type="AlphaFoldDB" id="A0A5C4YBE1"/>
<evidence type="ECO:0000259" key="4">
    <source>
        <dbReference type="SMART" id="SM00563"/>
    </source>
</evidence>
<name>A0A5C4YBE1_9DEIO</name>
<feature type="compositionally biased region" description="Pro residues" evidence="3">
    <location>
        <begin position="104"/>
        <end position="120"/>
    </location>
</feature>
<gene>
    <name evidence="5" type="ORF">FHR04_01445</name>
</gene>